<evidence type="ECO:0000256" key="1">
    <source>
        <dbReference type="SAM" id="Coils"/>
    </source>
</evidence>
<name>A0ABP1Q7H1_9HEXA</name>
<organism evidence="4 5">
    <name type="scientific">Orchesella dallaii</name>
    <dbReference type="NCBI Taxonomy" id="48710"/>
    <lineage>
        <taxon>Eukaryota</taxon>
        <taxon>Metazoa</taxon>
        <taxon>Ecdysozoa</taxon>
        <taxon>Arthropoda</taxon>
        <taxon>Hexapoda</taxon>
        <taxon>Collembola</taxon>
        <taxon>Entomobryomorpha</taxon>
        <taxon>Entomobryoidea</taxon>
        <taxon>Orchesellidae</taxon>
        <taxon>Orchesellinae</taxon>
        <taxon>Orchesella</taxon>
    </lineage>
</organism>
<feature type="compositionally biased region" description="Acidic residues" evidence="2">
    <location>
        <begin position="407"/>
        <end position="422"/>
    </location>
</feature>
<reference evidence="4 5" key="1">
    <citation type="submission" date="2024-08" db="EMBL/GenBank/DDBJ databases">
        <authorList>
            <person name="Cucini C."/>
            <person name="Frati F."/>
        </authorList>
    </citation>
    <scope>NUCLEOTIDE SEQUENCE [LARGE SCALE GENOMIC DNA]</scope>
</reference>
<comment type="caution">
    <text evidence="4">The sequence shown here is derived from an EMBL/GenBank/DDBJ whole genome shotgun (WGS) entry which is preliminary data.</text>
</comment>
<accession>A0ABP1Q7H1</accession>
<evidence type="ECO:0000313" key="4">
    <source>
        <dbReference type="EMBL" id="CAL8091747.1"/>
    </source>
</evidence>
<feature type="coiled-coil region" evidence="1">
    <location>
        <begin position="35"/>
        <end position="62"/>
    </location>
</feature>
<evidence type="ECO:0000256" key="3">
    <source>
        <dbReference type="SAM" id="SignalP"/>
    </source>
</evidence>
<proteinExistence type="predicted"/>
<feature type="region of interest" description="Disordered" evidence="2">
    <location>
        <begin position="379"/>
        <end position="422"/>
    </location>
</feature>
<feature type="chain" id="PRO_5045037585" evidence="3">
    <location>
        <begin position="22"/>
        <end position="422"/>
    </location>
</feature>
<protein>
    <submittedName>
        <fullName evidence="4">Uncharacterized protein</fullName>
    </submittedName>
</protein>
<feature type="coiled-coil region" evidence="1">
    <location>
        <begin position="107"/>
        <end position="134"/>
    </location>
</feature>
<keyword evidence="3" id="KW-0732">Signal</keyword>
<gene>
    <name evidence="4" type="ORF">ODALV1_LOCUS8018</name>
</gene>
<feature type="signal peptide" evidence="3">
    <location>
        <begin position="1"/>
        <end position="21"/>
    </location>
</feature>
<keyword evidence="1" id="KW-0175">Coiled coil</keyword>
<keyword evidence="5" id="KW-1185">Reference proteome</keyword>
<dbReference type="EMBL" id="CAXLJM020000024">
    <property type="protein sequence ID" value="CAL8091747.1"/>
    <property type="molecule type" value="Genomic_DNA"/>
</dbReference>
<evidence type="ECO:0000256" key="2">
    <source>
        <dbReference type="SAM" id="MobiDB-lite"/>
    </source>
</evidence>
<dbReference type="Proteomes" id="UP001642540">
    <property type="component" value="Unassembled WGS sequence"/>
</dbReference>
<sequence>MARSSGFMCLLVIFATTVVNGISSEQRIDEVVYVDEDAELLLRDEEDDYDEFEDDLHRLYRLRLNDFRESNALRSAIQLHNITTDFTDNMKLALKIDHYDRIMNTEGVSLQKEMEDLENQYRKVLRTIEEADGGAMLVHQRNDTSELDKFRKKMAVKYEVIFQNTKAFTEKVLKSLVVIRRDKATILEELVRFQQYKKKYEETRGFLELQEIFLRNPVRGSKAVKEIDITVLQKLLRYYEQIDDLDDKILPILDRHGALDKMDPLTNDYRTVEDSLKRVGRIESLVKHAAKKNDNMLRHFEAITNAGIQKAQAALSEMISKYEGLQNRILQVTKDMSDQDIRIRALHGKLSTYMKKAKGQTTYSAHAHVTEYLELKVKPVPGGGRRVRSMKPGRDSNSLHPKAVNDGDGDDDTDDSDQHEEL</sequence>
<evidence type="ECO:0000313" key="5">
    <source>
        <dbReference type="Proteomes" id="UP001642540"/>
    </source>
</evidence>